<evidence type="ECO:0000313" key="12">
    <source>
        <dbReference type="Proteomes" id="UP000094291"/>
    </source>
</evidence>
<feature type="binding site" evidence="9">
    <location>
        <position position="192"/>
    </location>
    <ligand>
        <name>substrate</name>
    </ligand>
</feature>
<dbReference type="PROSITE" id="PS01326">
    <property type="entry name" value="DAP_EPIMERASE"/>
    <property type="match status" value="1"/>
</dbReference>
<feature type="binding site" evidence="9">
    <location>
        <position position="46"/>
    </location>
    <ligand>
        <name>substrate</name>
    </ligand>
</feature>
<feature type="binding site" evidence="9">
    <location>
        <position position="159"/>
    </location>
    <ligand>
        <name>substrate</name>
    </ligand>
</feature>
<dbReference type="UniPathway" id="UPA00034">
    <property type="reaction ID" value="UER00025"/>
</dbReference>
<dbReference type="Pfam" id="PF01678">
    <property type="entry name" value="DAP_epimerase"/>
    <property type="match status" value="2"/>
</dbReference>
<comment type="subunit">
    <text evidence="9">Homodimer.</text>
</comment>
<feature type="binding site" evidence="9">
    <location>
        <begin position="220"/>
        <end position="221"/>
    </location>
    <ligand>
        <name>substrate</name>
    </ligand>
</feature>
<feature type="binding site" evidence="9">
    <location>
        <begin position="210"/>
        <end position="211"/>
    </location>
    <ligand>
        <name>substrate</name>
    </ligand>
</feature>
<dbReference type="STRING" id="197479.BFW38_16715"/>
<feature type="active site" description="Proton acceptor" evidence="9">
    <location>
        <position position="219"/>
    </location>
</feature>
<dbReference type="GO" id="GO:0008837">
    <property type="term" value="F:diaminopimelate epimerase activity"/>
    <property type="evidence" value="ECO:0007669"/>
    <property type="project" value="UniProtKB-UniRule"/>
</dbReference>
<dbReference type="AlphaFoldDB" id="A0A1E2VD79"/>
<reference evidence="11 12" key="1">
    <citation type="submission" date="2016-08" db="EMBL/GenBank/DDBJ databases">
        <authorList>
            <person name="Seilhamer J.J."/>
        </authorList>
    </citation>
    <scope>NUCLEOTIDE SEQUENCE [LARGE SCALE GENOMIC DNA]</scope>
    <source>
        <strain evidence="11 12">PH27A</strain>
    </source>
</reference>
<evidence type="ECO:0000256" key="9">
    <source>
        <dbReference type="HAMAP-Rule" id="MF_00197"/>
    </source>
</evidence>
<dbReference type="FunFam" id="3.10.310.10:FF:000001">
    <property type="entry name" value="Diaminopimelate epimerase"/>
    <property type="match status" value="1"/>
</dbReference>
<keyword evidence="5 9" id="KW-0028">Amino-acid biosynthesis</keyword>
<evidence type="ECO:0000256" key="5">
    <source>
        <dbReference type="ARBA" id="ARBA00022605"/>
    </source>
</evidence>
<evidence type="ECO:0000256" key="2">
    <source>
        <dbReference type="ARBA" id="ARBA00010219"/>
    </source>
</evidence>
<comment type="function">
    <text evidence="9">Catalyzes the stereoinversion of LL-2,6-diaminopimelate (L,L-DAP) to meso-diaminopimelate (meso-DAP), a precursor of L-lysine and an essential component of the bacterial peptidoglycan.</text>
</comment>
<keyword evidence="7 9" id="KW-0413">Isomerase</keyword>
<organism evidence="11 12">
    <name type="scientific">Terasakiispira papahanaumokuakeensis</name>
    <dbReference type="NCBI Taxonomy" id="197479"/>
    <lineage>
        <taxon>Bacteria</taxon>
        <taxon>Pseudomonadati</taxon>
        <taxon>Pseudomonadota</taxon>
        <taxon>Gammaproteobacteria</taxon>
        <taxon>Oceanospirillales</taxon>
        <taxon>Terasakiispira</taxon>
    </lineage>
</organism>
<dbReference type="Proteomes" id="UP000094291">
    <property type="component" value="Unassembled WGS sequence"/>
</dbReference>
<dbReference type="PANTHER" id="PTHR31689">
    <property type="entry name" value="DIAMINOPIMELATE EPIMERASE, CHLOROPLASTIC"/>
    <property type="match status" value="1"/>
</dbReference>
<name>A0A1E2VD79_9GAMM</name>
<keyword evidence="4 9" id="KW-0963">Cytoplasm</keyword>
<comment type="pathway">
    <text evidence="1 9">Amino-acid biosynthesis; L-lysine biosynthesis via DAP pathway; DL-2,6-diaminopimelate from LL-2,6-diaminopimelate: step 1/1.</text>
</comment>
<comment type="similarity">
    <text evidence="2 9">Belongs to the diaminopimelate epimerase family.</text>
</comment>
<evidence type="ECO:0000313" key="11">
    <source>
        <dbReference type="EMBL" id="ODC04931.1"/>
    </source>
</evidence>
<accession>A0A1E2VD79</accession>
<sequence length="276" mass="30274">MLLHFTKMHGLGNDFMVVDLISQRARFKPEQVKQLADRHFGIGFDQLLLVEAPTEPDADFRYRIYNADGSEVENCGNGARCFARFVRDKKLTIKREIRVQTAGGPLLLHALDDQRVTVNMGAPRLQPSEIPFHANEKATTYPLIVDGQHYDIGAVSMGNPHAVLAVEAVDQAPVTALGPKIEHHPDFPQGVNVGFLEVISRTEGRLRVFERGSGETLACGTGACAAMVSGVLRNWFDTTVTLHLRGGTLEIEWAGPGHPVMMTGPAVRVFDGQILI</sequence>
<comment type="catalytic activity">
    <reaction evidence="8 9">
        <text>(2S,6S)-2,6-diaminopimelate = meso-2,6-diaminopimelate</text>
        <dbReference type="Rhea" id="RHEA:15393"/>
        <dbReference type="ChEBI" id="CHEBI:57609"/>
        <dbReference type="ChEBI" id="CHEBI:57791"/>
        <dbReference type="EC" id="5.1.1.7"/>
    </reaction>
</comment>
<feature type="site" description="Could be important to modulate the pK values of the two catalytic cysteine residues" evidence="9">
    <location>
        <position position="161"/>
    </location>
</feature>
<gene>
    <name evidence="9" type="primary">dapF</name>
    <name evidence="11" type="ORF">BFW38_16715</name>
</gene>
<dbReference type="InterPro" id="IPR018510">
    <property type="entry name" value="DAP_epimerase_AS"/>
</dbReference>
<protein>
    <recommendedName>
        <fullName evidence="3 9">Diaminopimelate epimerase</fullName>
        <shortName evidence="9">DAP epimerase</shortName>
        <ecNumber evidence="3 9">5.1.1.7</ecNumber>
    </recommendedName>
    <alternativeName>
        <fullName evidence="9">PLP-independent amino acid racemase</fullName>
    </alternativeName>
</protein>
<keyword evidence="12" id="KW-1185">Reference proteome</keyword>
<feature type="binding site" evidence="9">
    <location>
        <begin position="76"/>
        <end position="77"/>
    </location>
    <ligand>
        <name>substrate</name>
    </ligand>
</feature>
<evidence type="ECO:0000256" key="7">
    <source>
        <dbReference type="ARBA" id="ARBA00023235"/>
    </source>
</evidence>
<feature type="active site" description="Proton donor" evidence="9">
    <location>
        <position position="75"/>
    </location>
</feature>
<comment type="subcellular location">
    <subcellularLocation>
        <location evidence="9">Cytoplasm</location>
    </subcellularLocation>
</comment>
<evidence type="ECO:0000256" key="6">
    <source>
        <dbReference type="ARBA" id="ARBA00023154"/>
    </source>
</evidence>
<keyword evidence="6 9" id="KW-0457">Lysine biosynthesis</keyword>
<feature type="site" description="Important for dimerization" evidence="9">
    <location>
        <position position="270"/>
    </location>
</feature>
<feature type="site" description="Could be important to modulate the pK values of the two catalytic cysteine residues" evidence="9">
    <location>
        <position position="210"/>
    </location>
</feature>
<dbReference type="HAMAP" id="MF_00197">
    <property type="entry name" value="DAP_epimerase"/>
    <property type="match status" value="1"/>
</dbReference>
<comment type="caution">
    <text evidence="11">The sequence shown here is derived from an EMBL/GenBank/DDBJ whole genome shotgun (WGS) entry which is preliminary data.</text>
</comment>
<feature type="binding site" evidence="9">
    <location>
        <position position="13"/>
    </location>
    <ligand>
        <name>substrate</name>
    </ligand>
</feature>
<dbReference type="EC" id="5.1.1.7" evidence="3 9"/>
<proteinExistence type="inferred from homology"/>
<dbReference type="EMBL" id="MDTQ01000001">
    <property type="protein sequence ID" value="ODC04931.1"/>
    <property type="molecule type" value="Genomic_DNA"/>
</dbReference>
<dbReference type="GO" id="GO:0009089">
    <property type="term" value="P:lysine biosynthetic process via diaminopimelate"/>
    <property type="evidence" value="ECO:0007669"/>
    <property type="project" value="UniProtKB-UniRule"/>
</dbReference>
<dbReference type="PANTHER" id="PTHR31689:SF0">
    <property type="entry name" value="DIAMINOPIMELATE EPIMERASE"/>
    <property type="match status" value="1"/>
</dbReference>
<dbReference type="RefSeq" id="WP_068999918.1">
    <property type="nucleotide sequence ID" value="NZ_MDTQ01000001.1"/>
</dbReference>
<evidence type="ECO:0000256" key="4">
    <source>
        <dbReference type="ARBA" id="ARBA00022490"/>
    </source>
</evidence>
<dbReference type="Gene3D" id="3.10.310.10">
    <property type="entry name" value="Diaminopimelate Epimerase, Chain A, domain 1"/>
    <property type="match status" value="2"/>
</dbReference>
<evidence type="ECO:0000256" key="1">
    <source>
        <dbReference type="ARBA" id="ARBA00005196"/>
    </source>
</evidence>
<dbReference type="SUPFAM" id="SSF54506">
    <property type="entry name" value="Diaminopimelate epimerase-like"/>
    <property type="match status" value="1"/>
</dbReference>
<dbReference type="InterPro" id="IPR001653">
    <property type="entry name" value="DAP_epimerase_DapF"/>
</dbReference>
<evidence type="ECO:0000256" key="8">
    <source>
        <dbReference type="ARBA" id="ARBA00051712"/>
    </source>
</evidence>
<evidence type="ECO:0000256" key="3">
    <source>
        <dbReference type="ARBA" id="ARBA00013080"/>
    </source>
</evidence>
<dbReference type="OrthoDB" id="9805408at2"/>
<feature type="active site" evidence="10">
    <location>
        <position position="75"/>
    </location>
</feature>
<feature type="binding site" evidence="9">
    <location>
        <position position="66"/>
    </location>
    <ligand>
        <name>substrate</name>
    </ligand>
</feature>
<dbReference type="GO" id="GO:0005829">
    <property type="term" value="C:cytosol"/>
    <property type="evidence" value="ECO:0007669"/>
    <property type="project" value="TreeGrafter"/>
</dbReference>
<dbReference type="NCBIfam" id="TIGR00652">
    <property type="entry name" value="DapF"/>
    <property type="match status" value="1"/>
</dbReference>
<evidence type="ECO:0000256" key="10">
    <source>
        <dbReference type="PROSITE-ProRule" id="PRU10125"/>
    </source>
</evidence>